<dbReference type="Pfam" id="PF16967">
    <property type="entry name" value="TcfC"/>
    <property type="match status" value="1"/>
</dbReference>
<dbReference type="EMBL" id="MKCT01000014">
    <property type="protein sequence ID" value="OHX20674.1"/>
    <property type="molecule type" value="Genomic_DNA"/>
</dbReference>
<feature type="signal peptide" evidence="2">
    <location>
        <begin position="1"/>
        <end position="22"/>
    </location>
</feature>
<evidence type="ECO:0000256" key="1">
    <source>
        <dbReference type="ARBA" id="ARBA00022729"/>
    </source>
</evidence>
<feature type="chain" id="PRO_5046011526" description="Pilus assembly protein PapC" evidence="2">
    <location>
        <begin position="23"/>
        <end position="812"/>
    </location>
</feature>
<evidence type="ECO:0000256" key="2">
    <source>
        <dbReference type="SAM" id="SignalP"/>
    </source>
</evidence>
<dbReference type="PANTHER" id="PTHR30451:SF5">
    <property type="entry name" value="SLR0019 PROTEIN"/>
    <property type="match status" value="1"/>
</dbReference>
<organism evidence="5 6">
    <name type="scientific">Chromobacterium sphagni</name>
    <dbReference type="NCBI Taxonomy" id="1903179"/>
    <lineage>
        <taxon>Bacteria</taxon>
        <taxon>Pseudomonadati</taxon>
        <taxon>Pseudomonadota</taxon>
        <taxon>Betaproteobacteria</taxon>
        <taxon>Neisseriales</taxon>
        <taxon>Chromobacteriaceae</taxon>
        <taxon>Chromobacterium</taxon>
    </lineage>
</organism>
<reference evidence="5 6" key="1">
    <citation type="submission" date="2016-09" db="EMBL/GenBank/DDBJ databases">
        <title>Chromobacterium muskegensis sp. nov., an insecticidal bacterium isolated from Sphagnum bogs.</title>
        <authorList>
            <person name="Sparks M.E."/>
            <person name="Blackburn M.B."/>
            <person name="Gundersen-Rindal D.E."/>
            <person name="Mitchell A."/>
            <person name="Farrar R."/>
            <person name="Kuhar D."/>
        </authorList>
    </citation>
    <scope>NUCLEOTIDE SEQUENCE [LARGE SCALE GENOMIC DNA]</scope>
    <source>
        <strain evidence="5 6">14B-1</strain>
    </source>
</reference>
<dbReference type="InterPro" id="IPR031917">
    <property type="entry name" value="Pilus_assem_C"/>
</dbReference>
<evidence type="ECO:0000313" key="6">
    <source>
        <dbReference type="Proteomes" id="UP000180280"/>
    </source>
</evidence>
<gene>
    <name evidence="5" type="ORF">BI344_14715</name>
</gene>
<feature type="domain" description="Pilus assembly protein E-set like" evidence="4">
    <location>
        <begin position="272"/>
        <end position="337"/>
    </location>
</feature>
<dbReference type="InterPro" id="IPR000015">
    <property type="entry name" value="Fimb_usher"/>
</dbReference>
<name>A0ABX3CEC8_9NEIS</name>
<feature type="domain" description="Pilus assembly protein C-terminal" evidence="3">
    <location>
        <begin position="717"/>
        <end position="812"/>
    </location>
</feature>
<sequence>MFSLARRVAALAALFRCAYCLAGAPAPAINGQLPLLAQAASLPAEFRDHFFEVPLAARVEKDGQALGDAMVLLTREGTVQLLSFTDAGDSQQPAAERQKWAEALSRPLALGDCQSNCPLGLLAIHYSLENSQLSLLTNAASRQQAAARYHALPPGGSQGLILGNHLNLAGGGGQNLSGRYAMDLQGSLGYWSALGSLQLERGGDGQLRQSLSQLYAQCELDGHFIRVGLFNPDGQGLLRQLGTQGKRADATIGVMAGSSDALLADSMHPSLYPVYVTANREATVEIYRNGVLINSQLVSPGLQLLNTLNLPAGIYPVEVRLLEDGVQVSRSEELIYKPSQWSNPEQRWRYSAFAGQQRGLFGDDAQSADGSLAIGGSLNYLLHPRAVLGLSAQQIGGQRQFGAALDWDLGDSVKLYANLFHTTGYGSGFDVQSMWSYSQGSVVLSHSRSQLSTGGSDGSGAFWLMASRSALAISHRLSDNSSLTARLSHSANGGLSLDLGLDRRHKLFGNEATWRVSAFDRATAGSPRNRGVELSLNMSLGRENRSYNASVGSRSGSQGGRDHYASVSVQQSLDNSWLSGVAATASADGYGLGLSGNAQFQHPLLRGDAYLQRSSLNGRLSGGLNLENTVAIGGGGVAASGDAAAFGSDTGLIVDVESDLPAVALRADDSQGGSVRLHPGRNFIPVTAYKAGSVQFDFAGSSAPAVAIQPASHNYHLNKGGVAYLQVRVLKTVTVLGRLLNAAGQPLRGAQVINHAGRTLSEADGFFSIEMSESAPTLEIRHQAATACQFRLDPGQPRRESDTLLAGELRCR</sequence>
<dbReference type="PANTHER" id="PTHR30451">
    <property type="entry name" value="OUTER MEMBRANE USHER PROTEIN"/>
    <property type="match status" value="1"/>
</dbReference>
<evidence type="ECO:0000259" key="4">
    <source>
        <dbReference type="Pfam" id="PF16967"/>
    </source>
</evidence>
<dbReference type="Pfam" id="PF15976">
    <property type="entry name" value="CooC_C"/>
    <property type="match status" value="1"/>
</dbReference>
<keyword evidence="1 2" id="KW-0732">Signal</keyword>
<keyword evidence="6" id="KW-1185">Reference proteome</keyword>
<evidence type="ECO:0000313" key="5">
    <source>
        <dbReference type="EMBL" id="OHX20674.1"/>
    </source>
</evidence>
<proteinExistence type="predicted"/>
<accession>A0ABX3CEC8</accession>
<protein>
    <recommendedName>
        <fullName evidence="7">Pilus assembly protein PapC</fullName>
    </recommendedName>
</protein>
<comment type="caution">
    <text evidence="5">The sequence shown here is derived from an EMBL/GenBank/DDBJ whole genome shotgun (WGS) entry which is preliminary data.</text>
</comment>
<evidence type="ECO:0000259" key="3">
    <source>
        <dbReference type="Pfam" id="PF15976"/>
    </source>
</evidence>
<dbReference type="RefSeq" id="WP_071112394.1">
    <property type="nucleotide sequence ID" value="NZ_MKCT01000014.1"/>
</dbReference>
<dbReference type="Proteomes" id="UP000180280">
    <property type="component" value="Unassembled WGS sequence"/>
</dbReference>
<evidence type="ECO:0008006" key="7">
    <source>
        <dbReference type="Google" id="ProtNLM"/>
    </source>
</evidence>
<dbReference type="InterPro" id="IPR032636">
    <property type="entry name" value="Pilus_assem_E-set-like_dom"/>
</dbReference>